<proteinExistence type="predicted"/>
<evidence type="ECO:0000313" key="10">
    <source>
        <dbReference type="Proteomes" id="UP000031620"/>
    </source>
</evidence>
<dbReference type="Pfam" id="PF03830">
    <property type="entry name" value="PTSIIB_sorb"/>
    <property type="match status" value="1"/>
</dbReference>
<organism evidence="9 10">
    <name type="scientific">Paucilactobacillus hokkaidonensis JCM 18461</name>
    <dbReference type="NCBI Taxonomy" id="1291742"/>
    <lineage>
        <taxon>Bacteria</taxon>
        <taxon>Bacillati</taxon>
        <taxon>Bacillota</taxon>
        <taxon>Bacilli</taxon>
        <taxon>Lactobacillales</taxon>
        <taxon>Lactobacillaceae</taxon>
        <taxon>Paucilactobacillus</taxon>
    </lineage>
</organism>
<name>A0A0A1GTT3_9LACO</name>
<dbReference type="GO" id="GO:0008982">
    <property type="term" value="F:protein-N(PI)-phosphohistidine-sugar phosphotransferase activity"/>
    <property type="evidence" value="ECO:0007669"/>
    <property type="project" value="InterPro"/>
</dbReference>
<keyword evidence="2" id="KW-0813">Transport</keyword>
<evidence type="ECO:0000256" key="4">
    <source>
        <dbReference type="ARBA" id="ARBA00022597"/>
    </source>
</evidence>
<protein>
    <submittedName>
        <fullName evidence="9">PTS ascorbate transporter subunit IIC</fullName>
    </submittedName>
</protein>
<feature type="domain" description="PTS EIIB type-4" evidence="8">
    <location>
        <begin position="1"/>
        <end position="160"/>
    </location>
</feature>
<evidence type="ECO:0000256" key="1">
    <source>
        <dbReference type="ARBA" id="ARBA00004496"/>
    </source>
</evidence>
<dbReference type="InterPro" id="IPR036667">
    <property type="entry name" value="PTS_IIB_sorbose-sp_sf"/>
</dbReference>
<dbReference type="EMBL" id="AP014680">
    <property type="protein sequence ID" value="BAP85410.1"/>
    <property type="molecule type" value="Genomic_DNA"/>
</dbReference>
<dbReference type="Gene3D" id="3.40.35.10">
    <property type="entry name" value="Phosphotransferase system, sorbose subfamily IIB component"/>
    <property type="match status" value="1"/>
</dbReference>
<reference evidence="9 10" key="1">
    <citation type="submission" date="2014-11" db="EMBL/GenBank/DDBJ databases">
        <title>Complete genome sequence and analysis of Lactobacillus hokkaidonensis LOOC260T.</title>
        <authorList>
            <person name="Tanizawa Y."/>
            <person name="Tohno M."/>
            <person name="Kaminuma E."/>
            <person name="Nakamura Y."/>
            <person name="Arita M."/>
        </authorList>
    </citation>
    <scope>NUCLEOTIDE SEQUENCE [LARGE SCALE GENOMIC DNA]</scope>
    <source>
        <strain evidence="9 10">LOOC260</strain>
    </source>
</reference>
<keyword evidence="3" id="KW-0963">Cytoplasm</keyword>
<sequence>MGIINLARVDDRLIHGQVMTKWTKGFGTNSVYVVDNATAADDFMKDIYVSTNSTGGLSIKVYSATEVAEEWKKNQFGDDKVVIVFKYIKEVQEALDAGLELKSLNIGGVSKKPNTEFVIPTVAIGDEERALLKAIHDSGIDVFFQTVPDSRKVEYNSAIK</sequence>
<dbReference type="InterPro" id="IPR004720">
    <property type="entry name" value="PTS_IIB_sorbose-sp"/>
</dbReference>
<evidence type="ECO:0000256" key="6">
    <source>
        <dbReference type="ARBA" id="ARBA00022683"/>
    </source>
</evidence>
<dbReference type="AlphaFoldDB" id="A0A0A1GTT3"/>
<dbReference type="STRING" id="1291742.LOOC260_108700"/>
<evidence type="ECO:0000313" key="9">
    <source>
        <dbReference type="EMBL" id="BAP85410.1"/>
    </source>
</evidence>
<dbReference type="RefSeq" id="WP_041093269.1">
    <property type="nucleotide sequence ID" value="NZ_AP014680.1"/>
</dbReference>
<dbReference type="HOGENOM" id="CLU_116175_0_0_9"/>
<keyword evidence="7" id="KW-0418">Kinase</keyword>
<dbReference type="GO" id="GO:0009401">
    <property type="term" value="P:phosphoenolpyruvate-dependent sugar phosphotransferase system"/>
    <property type="evidence" value="ECO:0007669"/>
    <property type="project" value="UniProtKB-KW"/>
</dbReference>
<gene>
    <name evidence="9" type="ORF">LOOC260_108700</name>
</gene>
<dbReference type="SUPFAM" id="SSF52728">
    <property type="entry name" value="PTS IIb component"/>
    <property type="match status" value="1"/>
</dbReference>
<dbReference type="GO" id="GO:0005737">
    <property type="term" value="C:cytoplasm"/>
    <property type="evidence" value="ECO:0007669"/>
    <property type="project" value="UniProtKB-SubCell"/>
</dbReference>
<evidence type="ECO:0000256" key="3">
    <source>
        <dbReference type="ARBA" id="ARBA00022490"/>
    </source>
</evidence>
<dbReference type="GO" id="GO:0016301">
    <property type="term" value="F:kinase activity"/>
    <property type="evidence" value="ECO:0007669"/>
    <property type="project" value="UniProtKB-KW"/>
</dbReference>
<keyword evidence="6" id="KW-0598">Phosphotransferase system</keyword>
<dbReference type="KEGG" id="lho:LOOC260_108700"/>
<keyword evidence="5" id="KW-0808">Transferase</keyword>
<evidence type="ECO:0000256" key="5">
    <source>
        <dbReference type="ARBA" id="ARBA00022679"/>
    </source>
</evidence>
<evidence type="ECO:0000256" key="2">
    <source>
        <dbReference type="ARBA" id="ARBA00022448"/>
    </source>
</evidence>
<evidence type="ECO:0000259" key="8">
    <source>
        <dbReference type="PROSITE" id="PS51101"/>
    </source>
</evidence>
<dbReference type="Proteomes" id="UP000031620">
    <property type="component" value="Chromosome"/>
</dbReference>
<comment type="subcellular location">
    <subcellularLocation>
        <location evidence="1">Cytoplasm</location>
    </subcellularLocation>
</comment>
<keyword evidence="4" id="KW-0762">Sugar transport</keyword>
<accession>A0A0A1GTT3</accession>
<dbReference type="PROSITE" id="PS51101">
    <property type="entry name" value="PTS_EIIB_TYPE_4"/>
    <property type="match status" value="1"/>
</dbReference>
<evidence type="ECO:0000256" key="7">
    <source>
        <dbReference type="ARBA" id="ARBA00022777"/>
    </source>
</evidence>